<accession>A0A3A4QW76</accession>
<name>A0A3A4QW76_9BACT</name>
<dbReference type="EMBL" id="QZJZ01000088">
    <property type="protein sequence ID" value="RJP56939.1"/>
    <property type="molecule type" value="Genomic_DNA"/>
</dbReference>
<reference evidence="1 2" key="1">
    <citation type="journal article" date="2017" name="ISME J.">
        <title>Energy and carbon metabolisms in a deep terrestrial subsurface fluid microbial community.</title>
        <authorList>
            <person name="Momper L."/>
            <person name="Jungbluth S.P."/>
            <person name="Lee M.D."/>
            <person name="Amend J.P."/>
        </authorList>
    </citation>
    <scope>NUCLEOTIDE SEQUENCE [LARGE SCALE GENOMIC DNA]</scope>
    <source>
        <strain evidence="1">SURF_26</strain>
    </source>
</reference>
<proteinExistence type="predicted"/>
<gene>
    <name evidence="1" type="ORF">C4541_11250</name>
</gene>
<evidence type="ECO:0000313" key="1">
    <source>
        <dbReference type="EMBL" id="RJP56939.1"/>
    </source>
</evidence>
<protein>
    <submittedName>
        <fullName evidence="1">Uncharacterized protein</fullName>
    </submittedName>
</protein>
<evidence type="ECO:0000313" key="2">
    <source>
        <dbReference type="Proteomes" id="UP000266426"/>
    </source>
</evidence>
<dbReference type="AlphaFoldDB" id="A0A3A4QW76"/>
<dbReference type="Proteomes" id="UP000266426">
    <property type="component" value="Unassembled WGS sequence"/>
</dbReference>
<sequence length="151" mass="16726">MKRSPQTQKLEDFLHSSKLVAGGFLGTDTRPLAEIIDADLSTLEQLGYTTGQIADRLAEISDKAKEGLGTRVKISDALEAVTQENRGVLVCPWPHEGHTTKTVTTLYHLPSGDSIQWADMCIHLIREHGFFQGHGSVFRIDPEKLVKIIFS</sequence>
<organism evidence="1 2">
    <name type="scientific">Candidatus Auribacter fodinae</name>
    <dbReference type="NCBI Taxonomy" id="2093366"/>
    <lineage>
        <taxon>Bacteria</taxon>
        <taxon>Pseudomonadati</taxon>
        <taxon>Candidatus Auribacterota</taxon>
        <taxon>Candidatus Auribacteria</taxon>
        <taxon>Candidatus Auribacterales</taxon>
        <taxon>Candidatus Auribacteraceae</taxon>
        <taxon>Candidatus Auribacter</taxon>
    </lineage>
</organism>
<comment type="caution">
    <text evidence="1">The sequence shown here is derived from an EMBL/GenBank/DDBJ whole genome shotgun (WGS) entry which is preliminary data.</text>
</comment>